<proteinExistence type="predicted"/>
<evidence type="ECO:0000313" key="1">
    <source>
        <dbReference type="EMBL" id="MBX52451.1"/>
    </source>
</evidence>
<dbReference type="AlphaFoldDB" id="A0A2P2PCU2"/>
<accession>A0A2P2PCU2</accession>
<name>A0A2P2PCU2_RHIMU</name>
<sequence length="31" mass="3509">MMVNGSIGIFLALHFTVVHTGCWQRLFCAKK</sequence>
<reference evidence="1" key="1">
    <citation type="submission" date="2018-02" db="EMBL/GenBank/DDBJ databases">
        <title>Rhizophora mucronata_Transcriptome.</title>
        <authorList>
            <person name="Meera S.P."/>
            <person name="Sreeshan A."/>
            <person name="Augustine A."/>
        </authorList>
    </citation>
    <scope>NUCLEOTIDE SEQUENCE</scope>
    <source>
        <tissue evidence="1">Leaf</tissue>
    </source>
</reference>
<dbReference type="EMBL" id="GGEC01071967">
    <property type="protein sequence ID" value="MBX52451.1"/>
    <property type="molecule type" value="Transcribed_RNA"/>
</dbReference>
<protein>
    <submittedName>
        <fullName evidence="1">Uncharacterized protein</fullName>
    </submittedName>
</protein>
<organism evidence="1">
    <name type="scientific">Rhizophora mucronata</name>
    <name type="common">Asiatic mangrove</name>
    <dbReference type="NCBI Taxonomy" id="61149"/>
    <lineage>
        <taxon>Eukaryota</taxon>
        <taxon>Viridiplantae</taxon>
        <taxon>Streptophyta</taxon>
        <taxon>Embryophyta</taxon>
        <taxon>Tracheophyta</taxon>
        <taxon>Spermatophyta</taxon>
        <taxon>Magnoliopsida</taxon>
        <taxon>eudicotyledons</taxon>
        <taxon>Gunneridae</taxon>
        <taxon>Pentapetalae</taxon>
        <taxon>rosids</taxon>
        <taxon>fabids</taxon>
        <taxon>Malpighiales</taxon>
        <taxon>Rhizophoraceae</taxon>
        <taxon>Rhizophora</taxon>
    </lineage>
</organism>